<dbReference type="Pfam" id="PF20151">
    <property type="entry name" value="DUF6533"/>
    <property type="match status" value="1"/>
</dbReference>
<reference evidence="4" key="1">
    <citation type="submission" date="2014-09" db="EMBL/GenBank/DDBJ databases">
        <title>Genome sequence of the luminous mushroom Mycena chlorophos for searching fungal bioluminescence genes.</title>
        <authorList>
            <person name="Tanaka Y."/>
            <person name="Kasuga D."/>
            <person name="Oba Y."/>
            <person name="Hase S."/>
            <person name="Sato K."/>
            <person name="Oba Y."/>
            <person name="Sakakibara Y."/>
        </authorList>
    </citation>
    <scope>NUCLEOTIDE SEQUENCE</scope>
</reference>
<keyword evidence="2" id="KW-0812">Transmembrane</keyword>
<proteinExistence type="predicted"/>
<sequence length="474" mass="53290">MGAGSHPSTRVGHLNTEIVRSFPERIASQKYVLQILAAGGNHTSGKFRMRIASSHRPSGSTTHGSREAQAKHRRITAGQRHAQLNDSERTYHHQHRPAEGAMSSSAWRLTAMLTSRLTGFLLYKTASRSGPRPAPLGNPPLLCNDPRQRRSFDWTLKVKTPRDGHRYPAGRRYTTHLRDVKVAFCALLIYDTLLQLDDEYLYIWKARPSIIKWLYLWTRYGTFVGAAAPLIHALVIRSTGCDALTSFTTAFSLFGIGVTFLILMIRTYTLYERSKRLLAFFALIWVGAAAGALWDGISWAHSFPQTPSMSCYLSTNTTSHFVLIASWALLTVECIIFVLTVWKIHQKFSNPPRPRRELWRSLYRDGVWFYPAILPFTITMLVCLYRAPAGLNEIFDTPVQVMHSILVCRLITHTRSVAAADAVQEARINQVFAHRSRTLSGASTAGSHYGKLSQRSESEEVLDIGPQPVGVQRV</sequence>
<feature type="transmembrane region" description="Helical" evidence="2">
    <location>
        <begin position="277"/>
        <end position="301"/>
    </location>
</feature>
<evidence type="ECO:0000313" key="4">
    <source>
        <dbReference type="EMBL" id="GAT45103.1"/>
    </source>
</evidence>
<feature type="domain" description="DUF6533" evidence="3">
    <location>
        <begin position="181"/>
        <end position="224"/>
    </location>
</feature>
<keyword evidence="2" id="KW-0472">Membrane</keyword>
<feature type="transmembrane region" description="Helical" evidence="2">
    <location>
        <begin position="214"/>
        <end position="235"/>
    </location>
</feature>
<evidence type="ECO:0000256" key="2">
    <source>
        <dbReference type="SAM" id="Phobius"/>
    </source>
</evidence>
<evidence type="ECO:0000259" key="3">
    <source>
        <dbReference type="Pfam" id="PF20151"/>
    </source>
</evidence>
<protein>
    <recommendedName>
        <fullName evidence="3">DUF6533 domain-containing protein</fullName>
    </recommendedName>
</protein>
<feature type="transmembrane region" description="Helical" evidence="2">
    <location>
        <begin position="247"/>
        <end position="265"/>
    </location>
</feature>
<evidence type="ECO:0000256" key="1">
    <source>
        <dbReference type="SAM" id="MobiDB-lite"/>
    </source>
</evidence>
<dbReference type="EMBL" id="DF840789">
    <property type="protein sequence ID" value="GAT45103.1"/>
    <property type="molecule type" value="Genomic_DNA"/>
</dbReference>
<feature type="transmembrane region" description="Helical" evidence="2">
    <location>
        <begin position="321"/>
        <end position="345"/>
    </location>
</feature>
<keyword evidence="5" id="KW-1185">Reference proteome</keyword>
<gene>
    <name evidence="4" type="ORF">MCHLO_02696</name>
</gene>
<organism evidence="4 5">
    <name type="scientific">Mycena chlorophos</name>
    <name type="common">Agaric fungus</name>
    <name type="synonym">Agaricus chlorophos</name>
    <dbReference type="NCBI Taxonomy" id="658473"/>
    <lineage>
        <taxon>Eukaryota</taxon>
        <taxon>Fungi</taxon>
        <taxon>Dikarya</taxon>
        <taxon>Basidiomycota</taxon>
        <taxon>Agaricomycotina</taxon>
        <taxon>Agaricomycetes</taxon>
        <taxon>Agaricomycetidae</taxon>
        <taxon>Agaricales</taxon>
        <taxon>Marasmiineae</taxon>
        <taxon>Mycenaceae</taxon>
        <taxon>Mycena</taxon>
    </lineage>
</organism>
<feature type="region of interest" description="Disordered" evidence="1">
    <location>
        <begin position="53"/>
        <end position="102"/>
    </location>
</feature>
<keyword evidence="2" id="KW-1133">Transmembrane helix</keyword>
<accession>A0ABQ0L1S5</accession>
<name>A0ABQ0L1S5_MYCCL</name>
<evidence type="ECO:0000313" key="5">
    <source>
        <dbReference type="Proteomes" id="UP000815677"/>
    </source>
</evidence>
<dbReference type="InterPro" id="IPR045340">
    <property type="entry name" value="DUF6533"/>
</dbReference>
<feature type="transmembrane region" description="Helical" evidence="2">
    <location>
        <begin position="366"/>
        <end position="387"/>
    </location>
</feature>
<dbReference type="Proteomes" id="UP000815677">
    <property type="component" value="Unassembled WGS sequence"/>
</dbReference>
<feature type="region of interest" description="Disordered" evidence="1">
    <location>
        <begin position="441"/>
        <end position="474"/>
    </location>
</feature>